<dbReference type="InterPro" id="IPR037523">
    <property type="entry name" value="VOC_core"/>
</dbReference>
<comment type="caution">
    <text evidence="2">The sequence shown here is derived from an EMBL/GenBank/DDBJ whole genome shotgun (WGS) entry which is preliminary data.</text>
</comment>
<dbReference type="PANTHER" id="PTHR36503:SF2">
    <property type="entry name" value="BLR2408 PROTEIN"/>
    <property type="match status" value="1"/>
</dbReference>
<dbReference type="EMBL" id="BMCU01000001">
    <property type="protein sequence ID" value="GGF92087.1"/>
    <property type="molecule type" value="Genomic_DNA"/>
</dbReference>
<dbReference type="PANTHER" id="PTHR36503">
    <property type="entry name" value="BLR2520 PROTEIN"/>
    <property type="match status" value="1"/>
</dbReference>
<keyword evidence="2" id="KW-0560">Oxidoreductase</keyword>
<dbReference type="CDD" id="cd09012">
    <property type="entry name" value="VOC_like"/>
    <property type="match status" value="1"/>
</dbReference>
<dbReference type="SUPFAM" id="SSF54593">
    <property type="entry name" value="Glyoxalase/Bleomycin resistance protein/Dihydroxybiphenyl dioxygenase"/>
    <property type="match status" value="1"/>
</dbReference>
<evidence type="ECO:0000313" key="2">
    <source>
        <dbReference type="EMBL" id="GGF92087.1"/>
    </source>
</evidence>
<sequence length="144" mass="15938">MSRMIFVNLPVKDVTVSRAFFSGLGFEFNETFSDEHTASLVVSDLATVMLLEEARFKDFIRDEIADTSTSREALFALSADSKDDVDTLCDKALNSGGSAWMDPQDHGFMYGRSFLDPDNHVWEVMWMDPAVASGEQAPGEQAPS</sequence>
<dbReference type="InterPro" id="IPR004360">
    <property type="entry name" value="Glyas_Fos-R_dOase_dom"/>
</dbReference>
<dbReference type="PROSITE" id="PS51819">
    <property type="entry name" value="VOC"/>
    <property type="match status" value="1"/>
</dbReference>
<feature type="domain" description="VOC" evidence="1">
    <location>
        <begin position="3"/>
        <end position="127"/>
    </location>
</feature>
<reference evidence="2" key="1">
    <citation type="journal article" date="2014" name="Int. J. Syst. Evol. Microbiol.">
        <title>Complete genome sequence of Corynebacterium casei LMG S-19264T (=DSM 44701T), isolated from a smear-ripened cheese.</title>
        <authorList>
            <consortium name="US DOE Joint Genome Institute (JGI-PGF)"/>
            <person name="Walter F."/>
            <person name="Albersmeier A."/>
            <person name="Kalinowski J."/>
            <person name="Ruckert C."/>
        </authorList>
    </citation>
    <scope>NUCLEOTIDE SEQUENCE</scope>
    <source>
        <strain evidence="2">CCM 7905</strain>
    </source>
</reference>
<organism evidence="2 3">
    <name type="scientific">Rhodococcoides trifolii</name>
    <dbReference type="NCBI Taxonomy" id="908250"/>
    <lineage>
        <taxon>Bacteria</taxon>
        <taxon>Bacillati</taxon>
        <taxon>Actinomycetota</taxon>
        <taxon>Actinomycetes</taxon>
        <taxon>Mycobacteriales</taxon>
        <taxon>Nocardiaceae</taxon>
        <taxon>Rhodococcoides</taxon>
    </lineage>
</organism>
<reference evidence="2" key="2">
    <citation type="submission" date="2020-09" db="EMBL/GenBank/DDBJ databases">
        <authorList>
            <person name="Sun Q."/>
            <person name="Sedlacek I."/>
        </authorList>
    </citation>
    <scope>NUCLEOTIDE SEQUENCE</scope>
    <source>
        <strain evidence="2">CCM 7905</strain>
    </source>
</reference>
<name>A0A917CMG1_9NOCA</name>
<keyword evidence="3" id="KW-1185">Reference proteome</keyword>
<accession>A0A917CMG1</accession>
<keyword evidence="2" id="KW-0223">Dioxygenase</keyword>
<dbReference type="Proteomes" id="UP000654257">
    <property type="component" value="Unassembled WGS sequence"/>
</dbReference>
<dbReference type="InterPro" id="IPR029068">
    <property type="entry name" value="Glyas_Bleomycin-R_OHBP_Dase"/>
</dbReference>
<gene>
    <name evidence="2" type="ORF">GCM10007304_02520</name>
</gene>
<evidence type="ECO:0000259" key="1">
    <source>
        <dbReference type="PROSITE" id="PS51819"/>
    </source>
</evidence>
<protein>
    <submittedName>
        <fullName evidence="2">Glyoxalase/bleomycin resistance protein/ dioxygenase</fullName>
    </submittedName>
</protein>
<dbReference type="RefSeq" id="WP_188542902.1">
    <property type="nucleotide sequence ID" value="NZ_BMCU01000001.1"/>
</dbReference>
<dbReference type="GO" id="GO:0051213">
    <property type="term" value="F:dioxygenase activity"/>
    <property type="evidence" value="ECO:0007669"/>
    <property type="project" value="UniProtKB-KW"/>
</dbReference>
<evidence type="ECO:0000313" key="3">
    <source>
        <dbReference type="Proteomes" id="UP000654257"/>
    </source>
</evidence>
<dbReference type="Pfam" id="PF00903">
    <property type="entry name" value="Glyoxalase"/>
    <property type="match status" value="1"/>
</dbReference>
<proteinExistence type="predicted"/>
<dbReference type="Gene3D" id="3.10.180.10">
    <property type="entry name" value="2,3-Dihydroxybiphenyl 1,2-Dioxygenase, domain 1"/>
    <property type="match status" value="1"/>
</dbReference>
<dbReference type="AlphaFoldDB" id="A0A917CMG1"/>